<dbReference type="InterPro" id="IPR027417">
    <property type="entry name" value="P-loop_NTPase"/>
</dbReference>
<gene>
    <name evidence="2" type="ORF">T23_04510</name>
</gene>
<dbReference type="Proteomes" id="UP001432099">
    <property type="component" value="Chromosome"/>
</dbReference>
<keyword evidence="3" id="KW-1185">Reference proteome</keyword>
<reference evidence="2" key="1">
    <citation type="journal article" date="2024" name="Int. J. Syst. Evol. Microbiol.">
        <title>Turicibacter faecis sp. nov., isolated from faeces of heart failure mouse model.</title>
        <authorList>
            <person name="Imamura Y."/>
            <person name="Motooka D."/>
            <person name="Nakajima Y."/>
            <person name="Ito S."/>
            <person name="Kitakaze M."/>
            <person name="Iida T."/>
            <person name="Nakamura S."/>
        </authorList>
    </citation>
    <scope>NUCLEOTIDE SEQUENCE</scope>
    <source>
        <strain evidence="2">TC023</strain>
    </source>
</reference>
<dbReference type="Pfam" id="PF13614">
    <property type="entry name" value="AAA_31"/>
    <property type="match status" value="1"/>
</dbReference>
<dbReference type="InterPro" id="IPR050678">
    <property type="entry name" value="DNA_Partitioning_ATPase"/>
</dbReference>
<dbReference type="InterPro" id="IPR025669">
    <property type="entry name" value="AAA_dom"/>
</dbReference>
<evidence type="ECO:0000259" key="1">
    <source>
        <dbReference type="Pfam" id="PF13614"/>
    </source>
</evidence>
<name>A0ABM8IL04_9FIRM</name>
<dbReference type="EMBL" id="AP028127">
    <property type="protein sequence ID" value="BEH90349.1"/>
    <property type="molecule type" value="Genomic_DNA"/>
</dbReference>
<dbReference type="PANTHER" id="PTHR13696">
    <property type="entry name" value="P-LOOP CONTAINING NUCLEOSIDE TRIPHOSPHATE HYDROLASE"/>
    <property type="match status" value="1"/>
</dbReference>
<organism evidence="2 3">
    <name type="scientific">Turicibacter faecis</name>
    <dbReference type="NCBI Taxonomy" id="2963365"/>
    <lineage>
        <taxon>Bacteria</taxon>
        <taxon>Bacillati</taxon>
        <taxon>Bacillota</taxon>
        <taxon>Erysipelotrichia</taxon>
        <taxon>Erysipelotrichales</taxon>
        <taxon>Turicibacteraceae</taxon>
        <taxon>Turicibacter</taxon>
    </lineage>
</organism>
<dbReference type="RefSeq" id="WP_161831240.1">
    <property type="nucleotide sequence ID" value="NZ_AP028127.1"/>
</dbReference>
<dbReference type="SUPFAM" id="SSF52540">
    <property type="entry name" value="P-loop containing nucleoside triphosphate hydrolases"/>
    <property type="match status" value="1"/>
</dbReference>
<accession>A0ABM8IL04</accession>
<feature type="domain" description="AAA" evidence="1">
    <location>
        <begin position="4"/>
        <end position="222"/>
    </location>
</feature>
<evidence type="ECO:0000313" key="3">
    <source>
        <dbReference type="Proteomes" id="UP001432099"/>
    </source>
</evidence>
<protein>
    <recommendedName>
        <fullName evidence="1">AAA domain-containing protein</fullName>
    </recommendedName>
</protein>
<evidence type="ECO:0000313" key="2">
    <source>
        <dbReference type="EMBL" id="BEH90349.1"/>
    </source>
</evidence>
<sequence length="347" mass="39617">MGKAKVISVINYKGGVGKTVTSFNLAAGLNFLNGHSVLLIDLDPQCSLSTICMKAYSRTYGNEDKYKFSHLQEDECINHVFRTALNQDILDFEMPIDLERLIKRDFYKTERLHLKGFDFIPATMLVSARQGAITGLEDIDGDIRRSYGDSSNSQLMRLSILAKFFKQSKLDEQYDFIIFDCPPTNNYVTQNALFVSDYYLIPTIMDNMGLQGVTHIRNIVEKKEILEFCRAYETIIRLAPDSSYLAYLKPGVPKMLGIVETLKKAGTDTKTLRTQVDLKFPRMLFESVIENQVKISRLTGDGECCFVKPEVMTKVKPNQMYGNLVFEVLDRLHIEKNKSTRKVTDYL</sequence>
<proteinExistence type="predicted"/>
<dbReference type="CDD" id="cd02042">
    <property type="entry name" value="ParAB_family"/>
    <property type="match status" value="1"/>
</dbReference>
<dbReference type="Gene3D" id="3.40.50.300">
    <property type="entry name" value="P-loop containing nucleotide triphosphate hydrolases"/>
    <property type="match status" value="1"/>
</dbReference>
<dbReference type="PANTHER" id="PTHR13696:SF99">
    <property type="entry name" value="COBYRINIC ACID AC-DIAMIDE SYNTHASE"/>
    <property type="match status" value="1"/>
</dbReference>